<accession>A0A5P3XJN6</accession>
<dbReference type="EMBL" id="CP032452">
    <property type="protein sequence ID" value="QEZ70589.1"/>
    <property type="molecule type" value="Genomic_DNA"/>
</dbReference>
<keyword evidence="1" id="KW-0472">Membrane</keyword>
<proteinExistence type="predicted"/>
<evidence type="ECO:0000259" key="2">
    <source>
        <dbReference type="Pfam" id="PF13127"/>
    </source>
</evidence>
<sequence>MKKYLFTMIPFILGIICFVSYNIIGSEVAPDGTLVEPFGFIPIGFLLISISIIILPIMSTWNLFHNPQKIDKIAFGVSIVLILLAASYLFLICSYCNSLDTGAISMVSRNIIS</sequence>
<dbReference type="Proteomes" id="UP000326961">
    <property type="component" value="Chromosome"/>
</dbReference>
<feature type="transmembrane region" description="Helical" evidence="1">
    <location>
        <begin position="39"/>
        <end position="61"/>
    </location>
</feature>
<feature type="domain" description="DUF3955" evidence="2">
    <location>
        <begin position="3"/>
        <end position="57"/>
    </location>
</feature>
<evidence type="ECO:0000313" key="4">
    <source>
        <dbReference type="Proteomes" id="UP000326961"/>
    </source>
</evidence>
<dbReference type="AlphaFoldDB" id="A0A5P3XJN6"/>
<feature type="transmembrane region" description="Helical" evidence="1">
    <location>
        <begin position="5"/>
        <end position="24"/>
    </location>
</feature>
<dbReference type="RefSeq" id="WP_150887424.1">
    <property type="nucleotide sequence ID" value="NZ_CP032452.1"/>
</dbReference>
<keyword evidence="1" id="KW-1133">Transmembrane helix</keyword>
<name>A0A5P3XJN6_PARBF</name>
<organism evidence="3 4">
    <name type="scientific">Paraclostridium bifermentans</name>
    <name type="common">Clostridium bifermentans</name>
    <dbReference type="NCBI Taxonomy" id="1490"/>
    <lineage>
        <taxon>Bacteria</taxon>
        <taxon>Bacillati</taxon>
        <taxon>Bacillota</taxon>
        <taxon>Clostridia</taxon>
        <taxon>Peptostreptococcales</taxon>
        <taxon>Peptostreptococcaceae</taxon>
        <taxon>Paraclostridium</taxon>
    </lineage>
</organism>
<gene>
    <name evidence="3" type="ORF">D4A35_17400</name>
</gene>
<evidence type="ECO:0000313" key="3">
    <source>
        <dbReference type="EMBL" id="QEZ70589.1"/>
    </source>
</evidence>
<protein>
    <submittedName>
        <fullName evidence="3">DUF3955 domain-containing protein</fullName>
    </submittedName>
</protein>
<dbReference type="InterPro" id="IPR025016">
    <property type="entry name" value="DUF3955"/>
</dbReference>
<dbReference type="Pfam" id="PF13127">
    <property type="entry name" value="DUF3955"/>
    <property type="match status" value="1"/>
</dbReference>
<reference evidence="3 4" key="1">
    <citation type="submission" date="2018-09" db="EMBL/GenBank/DDBJ databases">
        <title>A clostridial neurotoxin that targets Anopheles mosquitoes.</title>
        <authorList>
            <person name="Contreras E."/>
            <person name="Masuyer G."/>
            <person name="Qureshi N."/>
            <person name="Chawla S."/>
            <person name="Lim H.L."/>
            <person name="Chen J."/>
            <person name="Stenmark P."/>
            <person name="Gill S."/>
        </authorList>
    </citation>
    <scope>NUCLEOTIDE SEQUENCE [LARGE SCALE GENOMIC DNA]</scope>
    <source>
        <strain evidence="3 4">Cbm</strain>
    </source>
</reference>
<evidence type="ECO:0000256" key="1">
    <source>
        <dbReference type="SAM" id="Phobius"/>
    </source>
</evidence>
<feature type="transmembrane region" description="Helical" evidence="1">
    <location>
        <begin position="73"/>
        <end position="91"/>
    </location>
</feature>
<keyword evidence="1" id="KW-0812">Transmembrane</keyword>